<name>A0AC34F3L1_9BILA</name>
<dbReference type="WBParaSite" id="ES5_v2.g11431.t1">
    <property type="protein sequence ID" value="ES5_v2.g11431.t1"/>
    <property type="gene ID" value="ES5_v2.g11431"/>
</dbReference>
<organism evidence="1 2">
    <name type="scientific">Panagrolaimus sp. ES5</name>
    <dbReference type="NCBI Taxonomy" id="591445"/>
    <lineage>
        <taxon>Eukaryota</taxon>
        <taxon>Metazoa</taxon>
        <taxon>Ecdysozoa</taxon>
        <taxon>Nematoda</taxon>
        <taxon>Chromadorea</taxon>
        <taxon>Rhabditida</taxon>
        <taxon>Tylenchina</taxon>
        <taxon>Panagrolaimomorpha</taxon>
        <taxon>Panagrolaimoidea</taxon>
        <taxon>Panagrolaimidae</taxon>
        <taxon>Panagrolaimus</taxon>
    </lineage>
</organism>
<evidence type="ECO:0000313" key="2">
    <source>
        <dbReference type="WBParaSite" id="ES5_v2.g11431.t1"/>
    </source>
</evidence>
<protein>
    <submittedName>
        <fullName evidence="2">Exonuclease domain-containing protein</fullName>
    </submittedName>
</protein>
<dbReference type="Proteomes" id="UP000887579">
    <property type="component" value="Unplaced"/>
</dbReference>
<evidence type="ECO:0000313" key="1">
    <source>
        <dbReference type="Proteomes" id="UP000887579"/>
    </source>
</evidence>
<sequence length="257" mass="29154">MLSRFIQRYFPRIAKSGIIMSSAQDPSTMDNKTDSSSSEPPIKKEKPSGPLPLSSKIIWIDCEMTGLDPEINRLCEIAAVITEGDLTHVATFDPLILNQTDEAMKNMSKWCKSTFKKNGLIEKIKKSEITTAAAEEMLLKFLQEHTEPFTCALGGNSVYMDRIFIQKEMPKVAAHLHYRTVDVSTIKELIRRWYPAIYEKLPPKKLCHRAIDDILESIEELKFYQQHVFIPLPNASTAEAKKEESGAVVEEKHEAIV</sequence>
<reference evidence="2" key="1">
    <citation type="submission" date="2022-11" db="UniProtKB">
        <authorList>
            <consortium name="WormBaseParasite"/>
        </authorList>
    </citation>
    <scope>IDENTIFICATION</scope>
</reference>
<accession>A0AC34F3L1</accession>
<proteinExistence type="predicted"/>